<comment type="caution">
    <text evidence="1">The sequence shown here is derived from an EMBL/GenBank/DDBJ whole genome shotgun (WGS) entry which is preliminary data.</text>
</comment>
<dbReference type="AlphaFoldDB" id="A0A921LRK5"/>
<dbReference type="EMBL" id="DYVF01000043">
    <property type="protein sequence ID" value="HJG31105.1"/>
    <property type="molecule type" value="Genomic_DNA"/>
</dbReference>
<name>A0A921LRK5_9ACTN</name>
<accession>A0A921LRK5</accession>
<proteinExistence type="predicted"/>
<sequence>MPSWNIHIAEAERLLERGGAVARTVRDANAFLFGSLVPDIMVGYMVPGIGKPIPYRTTHFAAPAFIPKPREREFWDTYVVPQAALLSDEDRSCAFVRPMSIVEEREVIDRIHFPQRFEGQQGASAVERDRCGDASAPRPERTLFDVLLGTWAHLVADNLWNTRVNEFLDAHGGKPSEQFRIKKQGDFDGFGKMLPIVSIPRETPALLQAAAEFPQYPIAREHVHDAIVVAHEIVRTNGAPDHAPYQLLTEDFFEITFAEVLDTTDRALEERL</sequence>
<protein>
    <recommendedName>
        <fullName evidence="3">Phospholipase C/D domain-containing protein</fullName>
    </recommendedName>
</protein>
<organism evidence="1 2">
    <name type="scientific">Collinsella ihumii</name>
    <dbReference type="NCBI Taxonomy" id="1720204"/>
    <lineage>
        <taxon>Bacteria</taxon>
        <taxon>Bacillati</taxon>
        <taxon>Actinomycetota</taxon>
        <taxon>Coriobacteriia</taxon>
        <taxon>Coriobacteriales</taxon>
        <taxon>Coriobacteriaceae</taxon>
        <taxon>Collinsella</taxon>
    </lineage>
</organism>
<reference evidence="1" key="2">
    <citation type="submission" date="2021-09" db="EMBL/GenBank/DDBJ databases">
        <authorList>
            <person name="Gilroy R."/>
        </authorList>
    </citation>
    <scope>NUCLEOTIDE SEQUENCE</scope>
    <source>
        <strain evidence="1">ChiGjej2B2-7701</strain>
    </source>
</reference>
<gene>
    <name evidence="1" type="ORF">K8U80_06875</name>
</gene>
<evidence type="ECO:0000313" key="1">
    <source>
        <dbReference type="EMBL" id="HJG31105.1"/>
    </source>
</evidence>
<evidence type="ECO:0008006" key="3">
    <source>
        <dbReference type="Google" id="ProtNLM"/>
    </source>
</evidence>
<evidence type="ECO:0000313" key="2">
    <source>
        <dbReference type="Proteomes" id="UP000746751"/>
    </source>
</evidence>
<reference evidence="1" key="1">
    <citation type="journal article" date="2021" name="PeerJ">
        <title>Extensive microbial diversity within the chicken gut microbiome revealed by metagenomics and culture.</title>
        <authorList>
            <person name="Gilroy R."/>
            <person name="Ravi A."/>
            <person name="Getino M."/>
            <person name="Pursley I."/>
            <person name="Horton D.L."/>
            <person name="Alikhan N.F."/>
            <person name="Baker D."/>
            <person name="Gharbi K."/>
            <person name="Hall N."/>
            <person name="Watson M."/>
            <person name="Adriaenssens E.M."/>
            <person name="Foster-Nyarko E."/>
            <person name="Jarju S."/>
            <person name="Secka A."/>
            <person name="Antonio M."/>
            <person name="Oren A."/>
            <person name="Chaudhuri R.R."/>
            <person name="La Ragione R."/>
            <person name="Hildebrand F."/>
            <person name="Pallen M.J."/>
        </authorList>
    </citation>
    <scope>NUCLEOTIDE SEQUENCE</scope>
    <source>
        <strain evidence="1">ChiGjej2B2-7701</strain>
    </source>
</reference>
<dbReference type="Proteomes" id="UP000746751">
    <property type="component" value="Unassembled WGS sequence"/>
</dbReference>